<evidence type="ECO:0000313" key="2">
    <source>
        <dbReference type="EMBL" id="TCD14097.1"/>
    </source>
</evidence>
<dbReference type="AlphaFoldDB" id="A0A4V2MNQ4"/>
<dbReference type="Gene3D" id="1.10.1750.10">
    <property type="match status" value="1"/>
</dbReference>
<sequence length="148" mass="16940">MSELKPVRLVAGTRGWEEGVPDTSFEEYGSVGRQCRRYEQALELCEGLIDLLSVFYDVSSRQLRSERRTSEPVCRVRQIGMYVAHVTFGMKMDWVADGFRRDRSTVVHACHAIEDLRDDEDFDILVARTEKLAMIALPAECGEFSEDE</sequence>
<name>A0A4V2MNQ4_9HYPH</name>
<dbReference type="InterPro" id="IPR013159">
    <property type="entry name" value="DnaA_C"/>
</dbReference>
<accession>A0A4V2MNQ4</accession>
<dbReference type="CDD" id="cd06571">
    <property type="entry name" value="Bac_DnaA_C"/>
    <property type="match status" value="1"/>
</dbReference>
<organism evidence="2 3">
    <name type="scientific">Oricola cellulosilytica</name>
    <dbReference type="NCBI Taxonomy" id="1429082"/>
    <lineage>
        <taxon>Bacteria</taxon>
        <taxon>Pseudomonadati</taxon>
        <taxon>Pseudomonadota</taxon>
        <taxon>Alphaproteobacteria</taxon>
        <taxon>Hyphomicrobiales</taxon>
        <taxon>Ahrensiaceae</taxon>
        <taxon>Oricola</taxon>
    </lineage>
</organism>
<gene>
    <name evidence="2" type="ORF">E0D97_08360</name>
</gene>
<dbReference type="SMART" id="SM00760">
    <property type="entry name" value="Bac_DnaA_C"/>
    <property type="match status" value="1"/>
</dbReference>
<keyword evidence="3" id="KW-1185">Reference proteome</keyword>
<reference evidence="2 3" key="1">
    <citation type="journal article" date="2015" name="Antonie Van Leeuwenhoek">
        <title>Oricola cellulosilytica gen. nov., sp. nov., a cellulose-degrading bacterium of the family Phyllobacteriaceae isolated from surface seashore water, and emended descriptions of Mesorhizobium loti and Phyllobacterium myrsinacearum.</title>
        <authorList>
            <person name="Hameed A."/>
            <person name="Shahina M."/>
            <person name="Lai W.A."/>
            <person name="Lin S.Y."/>
            <person name="Young L.S."/>
            <person name="Liu Y.C."/>
            <person name="Hsu Y.H."/>
            <person name="Young C.C."/>
        </authorList>
    </citation>
    <scope>NUCLEOTIDE SEQUENCE [LARGE SCALE GENOMIC DNA]</scope>
    <source>
        <strain evidence="2 3">KCTC 52183</strain>
    </source>
</reference>
<protein>
    <recommendedName>
        <fullName evidence="1">Chromosomal replication initiator DnaA C-terminal domain-containing protein</fullName>
    </recommendedName>
</protein>
<evidence type="ECO:0000259" key="1">
    <source>
        <dbReference type="SMART" id="SM00760"/>
    </source>
</evidence>
<dbReference type="GO" id="GO:0006275">
    <property type="term" value="P:regulation of DNA replication"/>
    <property type="evidence" value="ECO:0007669"/>
    <property type="project" value="InterPro"/>
</dbReference>
<dbReference type="RefSeq" id="WP_131567786.1">
    <property type="nucleotide sequence ID" value="NZ_JAINFK010000002.1"/>
</dbReference>
<comment type="caution">
    <text evidence="2">The sequence shown here is derived from an EMBL/GenBank/DDBJ whole genome shotgun (WGS) entry which is preliminary data.</text>
</comment>
<dbReference type="GO" id="GO:0043565">
    <property type="term" value="F:sequence-specific DNA binding"/>
    <property type="evidence" value="ECO:0007669"/>
    <property type="project" value="InterPro"/>
</dbReference>
<dbReference type="OrthoDB" id="8480222at2"/>
<dbReference type="EMBL" id="SJST01000003">
    <property type="protein sequence ID" value="TCD14097.1"/>
    <property type="molecule type" value="Genomic_DNA"/>
</dbReference>
<dbReference type="GO" id="GO:0005524">
    <property type="term" value="F:ATP binding"/>
    <property type="evidence" value="ECO:0007669"/>
    <property type="project" value="InterPro"/>
</dbReference>
<dbReference type="SUPFAM" id="SSF48295">
    <property type="entry name" value="TrpR-like"/>
    <property type="match status" value="1"/>
</dbReference>
<proteinExistence type="predicted"/>
<feature type="domain" description="Chromosomal replication initiator DnaA C-terminal" evidence="1">
    <location>
        <begin position="44"/>
        <end position="113"/>
    </location>
</feature>
<evidence type="ECO:0000313" key="3">
    <source>
        <dbReference type="Proteomes" id="UP000291301"/>
    </source>
</evidence>
<dbReference type="InterPro" id="IPR010921">
    <property type="entry name" value="Trp_repressor/repl_initiator"/>
</dbReference>
<dbReference type="GO" id="GO:0006270">
    <property type="term" value="P:DNA replication initiation"/>
    <property type="evidence" value="ECO:0007669"/>
    <property type="project" value="InterPro"/>
</dbReference>
<dbReference type="Proteomes" id="UP000291301">
    <property type="component" value="Unassembled WGS sequence"/>
</dbReference>
<dbReference type="Pfam" id="PF08299">
    <property type="entry name" value="Bac_DnaA_C"/>
    <property type="match status" value="1"/>
</dbReference>